<feature type="compositionally biased region" description="Polar residues" evidence="1">
    <location>
        <begin position="253"/>
        <end position="265"/>
    </location>
</feature>
<feature type="region of interest" description="Disordered" evidence="1">
    <location>
        <begin position="167"/>
        <end position="191"/>
    </location>
</feature>
<dbReference type="PANTHER" id="PTHR31903:SF4">
    <property type="entry name" value="OS11G0490300 PROTEIN"/>
    <property type="match status" value="1"/>
</dbReference>
<organism evidence="2 3">
    <name type="scientific">Dipteronia sinensis</name>
    <dbReference type="NCBI Taxonomy" id="43782"/>
    <lineage>
        <taxon>Eukaryota</taxon>
        <taxon>Viridiplantae</taxon>
        <taxon>Streptophyta</taxon>
        <taxon>Embryophyta</taxon>
        <taxon>Tracheophyta</taxon>
        <taxon>Spermatophyta</taxon>
        <taxon>Magnoliopsida</taxon>
        <taxon>eudicotyledons</taxon>
        <taxon>Gunneridae</taxon>
        <taxon>Pentapetalae</taxon>
        <taxon>rosids</taxon>
        <taxon>malvids</taxon>
        <taxon>Sapindales</taxon>
        <taxon>Sapindaceae</taxon>
        <taxon>Hippocastanoideae</taxon>
        <taxon>Acereae</taxon>
        <taxon>Dipteronia</taxon>
    </lineage>
</organism>
<feature type="region of interest" description="Disordered" evidence="1">
    <location>
        <begin position="100"/>
        <end position="128"/>
    </location>
</feature>
<protein>
    <submittedName>
        <fullName evidence="2">Uncharacterized protein</fullName>
    </submittedName>
</protein>
<feature type="compositionally biased region" description="Low complexity" evidence="1">
    <location>
        <begin position="100"/>
        <end position="127"/>
    </location>
</feature>
<feature type="region of interest" description="Disordered" evidence="1">
    <location>
        <begin position="240"/>
        <end position="270"/>
    </location>
</feature>
<gene>
    <name evidence="2" type="ORF">Dsin_010717</name>
</gene>
<comment type="caution">
    <text evidence="2">The sequence shown here is derived from an EMBL/GenBank/DDBJ whole genome shotgun (WGS) entry which is preliminary data.</text>
</comment>
<evidence type="ECO:0000313" key="2">
    <source>
        <dbReference type="EMBL" id="KAK3223692.1"/>
    </source>
</evidence>
<dbReference type="EMBL" id="JANJYJ010000003">
    <property type="protein sequence ID" value="KAK3223692.1"/>
    <property type="molecule type" value="Genomic_DNA"/>
</dbReference>
<feature type="region of interest" description="Disordered" evidence="1">
    <location>
        <begin position="1"/>
        <end position="43"/>
    </location>
</feature>
<dbReference type="PANTHER" id="PTHR31903">
    <property type="entry name" value="F12F1.11-RELATED"/>
    <property type="match status" value="1"/>
</dbReference>
<feature type="compositionally biased region" description="Basic and acidic residues" evidence="1">
    <location>
        <begin position="167"/>
        <end position="177"/>
    </location>
</feature>
<proteinExistence type="predicted"/>
<sequence>MKIKNKGKVYPSPSPSPSPSSSSFSSSSSVCSNAAGGGGGGGGGGGEGGGLDYLSVLKLLPAAIIALASVLPLEDREVLAYLIMRSMKTTVSSSFSAAAVATNPPSFPQKKPSKKSTPNNSGSSGSQHKAPGLYCDCFDCYTSFWVRWDSSSNRELIHQAIEAFEDHLTSGESERSKKNGKGKRRDKTARRFAADNNNKQLVNVVPGPGPGRPESSVIEKQVEMTEESSGSTVFVAAAEVSPVSSPERESGSAENNEASDITIGSSPAKEELTEVVRSSTATGCSTHKGLARKVLPDVLGLFNSRLWSLWSPNV</sequence>
<feature type="compositionally biased region" description="Low complexity" evidence="1">
    <location>
        <begin position="19"/>
        <end position="34"/>
    </location>
</feature>
<dbReference type="AlphaFoldDB" id="A0AAE0AU85"/>
<evidence type="ECO:0000313" key="3">
    <source>
        <dbReference type="Proteomes" id="UP001281410"/>
    </source>
</evidence>
<evidence type="ECO:0000256" key="1">
    <source>
        <dbReference type="SAM" id="MobiDB-lite"/>
    </source>
</evidence>
<reference evidence="2" key="1">
    <citation type="journal article" date="2023" name="Plant J.">
        <title>Genome sequences and population genomics provide insights into the demographic history, inbreeding, and mutation load of two 'living fossil' tree species of Dipteronia.</title>
        <authorList>
            <person name="Feng Y."/>
            <person name="Comes H.P."/>
            <person name="Chen J."/>
            <person name="Zhu S."/>
            <person name="Lu R."/>
            <person name="Zhang X."/>
            <person name="Li P."/>
            <person name="Qiu J."/>
            <person name="Olsen K.M."/>
            <person name="Qiu Y."/>
        </authorList>
    </citation>
    <scope>NUCLEOTIDE SEQUENCE</scope>
    <source>
        <strain evidence="2">NBL</strain>
    </source>
</reference>
<accession>A0AAE0AU85</accession>
<feature type="compositionally biased region" description="Basic residues" evidence="1">
    <location>
        <begin position="178"/>
        <end position="190"/>
    </location>
</feature>
<name>A0AAE0AU85_9ROSI</name>
<keyword evidence="3" id="KW-1185">Reference proteome</keyword>
<dbReference type="Proteomes" id="UP001281410">
    <property type="component" value="Unassembled WGS sequence"/>
</dbReference>